<protein>
    <submittedName>
        <fullName evidence="6">TetR/AcrR family transcriptional regulator</fullName>
    </submittedName>
</protein>
<evidence type="ECO:0000256" key="3">
    <source>
        <dbReference type="ARBA" id="ARBA00023163"/>
    </source>
</evidence>
<evidence type="ECO:0000313" key="7">
    <source>
        <dbReference type="Proteomes" id="UP001596411"/>
    </source>
</evidence>
<dbReference type="PANTHER" id="PTHR47506">
    <property type="entry name" value="TRANSCRIPTIONAL REGULATORY PROTEIN"/>
    <property type="match status" value="1"/>
</dbReference>
<comment type="caution">
    <text evidence="6">The sequence shown here is derived from an EMBL/GenBank/DDBJ whole genome shotgun (WGS) entry which is preliminary data.</text>
</comment>
<dbReference type="Gene3D" id="1.10.10.60">
    <property type="entry name" value="Homeodomain-like"/>
    <property type="match status" value="1"/>
</dbReference>
<dbReference type="PRINTS" id="PR00455">
    <property type="entry name" value="HTHTETR"/>
</dbReference>
<evidence type="ECO:0000259" key="5">
    <source>
        <dbReference type="PROSITE" id="PS50977"/>
    </source>
</evidence>
<dbReference type="InterPro" id="IPR001647">
    <property type="entry name" value="HTH_TetR"/>
</dbReference>
<accession>A0ABW2EV98</accession>
<dbReference type="InterPro" id="IPR009057">
    <property type="entry name" value="Homeodomain-like_sf"/>
</dbReference>
<evidence type="ECO:0000256" key="4">
    <source>
        <dbReference type="PROSITE-ProRule" id="PRU00335"/>
    </source>
</evidence>
<keyword evidence="7" id="KW-1185">Reference proteome</keyword>
<sequence length="180" mass="19691">MPWHPDRKAQSRERILHTAARLFTRHGFAGVSIDTLMQEAGLTRGAFYAHFASKSELYAEAIVVAARQGVERLGLDAGPEARDRYLSREHLEGEAGLCPLASLVSDAAQQDPLVRESYTRLFRGFIDRVAGGGQDARQQTLQRAVMMIGGLAIARTLSDQALAEELLRACRQGGEADTGR</sequence>
<keyword evidence="3" id="KW-0804">Transcription</keyword>
<dbReference type="Gene3D" id="1.10.357.10">
    <property type="entry name" value="Tetracycline Repressor, domain 2"/>
    <property type="match status" value="1"/>
</dbReference>
<feature type="DNA-binding region" description="H-T-H motif" evidence="4">
    <location>
        <begin position="32"/>
        <end position="51"/>
    </location>
</feature>
<dbReference type="InterPro" id="IPR023772">
    <property type="entry name" value="DNA-bd_HTH_TetR-type_CS"/>
</dbReference>
<evidence type="ECO:0000256" key="1">
    <source>
        <dbReference type="ARBA" id="ARBA00023015"/>
    </source>
</evidence>
<feature type="domain" description="HTH tetR-type" evidence="5">
    <location>
        <begin position="9"/>
        <end position="69"/>
    </location>
</feature>
<gene>
    <name evidence="6" type="ORF">ACFQH5_03975</name>
</gene>
<dbReference type="EMBL" id="JBHSZP010000008">
    <property type="protein sequence ID" value="MFC7088708.1"/>
    <property type="molecule type" value="Genomic_DNA"/>
</dbReference>
<reference evidence="7" key="1">
    <citation type="journal article" date="2019" name="Int. J. Syst. Evol. Microbiol.">
        <title>The Global Catalogue of Microorganisms (GCM) 10K type strain sequencing project: providing services to taxonomists for standard genome sequencing and annotation.</title>
        <authorList>
            <consortium name="The Broad Institute Genomics Platform"/>
            <consortium name="The Broad Institute Genome Sequencing Center for Infectious Disease"/>
            <person name="Wu L."/>
            <person name="Ma J."/>
        </authorList>
    </citation>
    <scope>NUCLEOTIDE SEQUENCE [LARGE SCALE GENOMIC DNA]</scope>
    <source>
        <strain evidence="7">CGMCC 1.13666</strain>
    </source>
</reference>
<dbReference type="PANTHER" id="PTHR47506:SF7">
    <property type="entry name" value="TRANSCRIPTIONAL REGULATORY PROTEIN"/>
    <property type="match status" value="1"/>
</dbReference>
<keyword evidence="2 4" id="KW-0238">DNA-binding</keyword>
<keyword evidence="1" id="KW-0805">Transcription regulation</keyword>
<dbReference type="RefSeq" id="WP_346062180.1">
    <property type="nucleotide sequence ID" value="NZ_BAAADR010000009.1"/>
</dbReference>
<dbReference type="InterPro" id="IPR036271">
    <property type="entry name" value="Tet_transcr_reg_TetR-rel_C_sf"/>
</dbReference>
<dbReference type="SUPFAM" id="SSF46689">
    <property type="entry name" value="Homeodomain-like"/>
    <property type="match status" value="1"/>
</dbReference>
<dbReference type="SUPFAM" id="SSF48498">
    <property type="entry name" value="Tetracyclin repressor-like, C-terminal domain"/>
    <property type="match status" value="1"/>
</dbReference>
<evidence type="ECO:0000313" key="6">
    <source>
        <dbReference type="EMBL" id="MFC7088708.1"/>
    </source>
</evidence>
<proteinExistence type="predicted"/>
<dbReference type="Proteomes" id="UP001596411">
    <property type="component" value="Unassembled WGS sequence"/>
</dbReference>
<dbReference type="PROSITE" id="PS50977">
    <property type="entry name" value="HTH_TETR_2"/>
    <property type="match status" value="1"/>
</dbReference>
<dbReference type="PROSITE" id="PS01081">
    <property type="entry name" value="HTH_TETR_1"/>
    <property type="match status" value="1"/>
</dbReference>
<name>A0ABW2EV98_9GAMM</name>
<organism evidence="6 7">
    <name type="scientific">Halomonas salifodinae</name>
    <dbReference type="NCBI Taxonomy" id="438745"/>
    <lineage>
        <taxon>Bacteria</taxon>
        <taxon>Pseudomonadati</taxon>
        <taxon>Pseudomonadota</taxon>
        <taxon>Gammaproteobacteria</taxon>
        <taxon>Oceanospirillales</taxon>
        <taxon>Halomonadaceae</taxon>
        <taxon>Halomonas</taxon>
    </lineage>
</organism>
<dbReference type="Pfam" id="PF00440">
    <property type="entry name" value="TetR_N"/>
    <property type="match status" value="1"/>
</dbReference>
<evidence type="ECO:0000256" key="2">
    <source>
        <dbReference type="ARBA" id="ARBA00023125"/>
    </source>
</evidence>